<evidence type="ECO:0000259" key="13">
    <source>
        <dbReference type="Pfam" id="PF09334"/>
    </source>
</evidence>
<dbReference type="CDD" id="cd00812">
    <property type="entry name" value="LeuRS_core"/>
    <property type="match status" value="1"/>
</dbReference>
<protein>
    <recommendedName>
        <fullName evidence="9">Leucine--tRNA ligase</fullName>
        <ecNumber evidence="9">6.1.1.4</ecNumber>
    </recommendedName>
    <alternativeName>
        <fullName evidence="9">Leucyl-tRNA synthetase</fullName>
        <shortName evidence="9">LeuRS</shortName>
    </alternativeName>
</protein>
<dbReference type="InterPro" id="IPR015413">
    <property type="entry name" value="Methionyl/Leucyl_tRNA_Synth"/>
</dbReference>
<feature type="short sequence motif" description="'KMSKS' region" evidence="9">
    <location>
        <begin position="653"/>
        <end position="657"/>
    </location>
</feature>
<evidence type="ECO:0000256" key="1">
    <source>
        <dbReference type="ARBA" id="ARBA00005594"/>
    </source>
</evidence>
<dbReference type="RefSeq" id="WP_013576490.1">
    <property type="nucleotide sequence ID" value="NC_015061.1"/>
</dbReference>
<dbReference type="Gene3D" id="3.10.20.590">
    <property type="match status" value="1"/>
</dbReference>
<dbReference type="Pfam" id="PF13603">
    <property type="entry name" value="tRNA-synt_1_2"/>
    <property type="match status" value="1"/>
</dbReference>
<feature type="domain" description="Methionyl/Valyl/Leucyl/Isoleucyl-tRNA synthetase anticodon-binding" evidence="12">
    <location>
        <begin position="733"/>
        <end position="856"/>
    </location>
</feature>
<dbReference type="GO" id="GO:0004823">
    <property type="term" value="F:leucine-tRNA ligase activity"/>
    <property type="evidence" value="ECO:0007669"/>
    <property type="project" value="UniProtKB-UniRule"/>
</dbReference>
<dbReference type="GO" id="GO:0005524">
    <property type="term" value="F:ATP binding"/>
    <property type="evidence" value="ECO:0007669"/>
    <property type="project" value="UniProtKB-UniRule"/>
</dbReference>
<keyword evidence="4 9" id="KW-0547">Nucleotide-binding</keyword>
<evidence type="ECO:0000256" key="10">
    <source>
        <dbReference type="RuleBase" id="RU363035"/>
    </source>
</evidence>
<keyword evidence="5 9" id="KW-0067">ATP-binding</keyword>
<dbReference type="FunFam" id="3.90.740.10:FF:000012">
    <property type="entry name" value="Leucine--tRNA ligase"/>
    <property type="match status" value="1"/>
</dbReference>
<dbReference type="CDD" id="cd07958">
    <property type="entry name" value="Anticodon_Ia_Leu_BEm"/>
    <property type="match status" value="1"/>
</dbReference>
<keyword evidence="2 9" id="KW-0963">Cytoplasm</keyword>
<feature type="short sequence motif" description="'HIGH' region" evidence="9">
    <location>
        <begin position="42"/>
        <end position="52"/>
    </location>
</feature>
<dbReference type="InterPro" id="IPR002300">
    <property type="entry name" value="aa-tRNA-synth_Ia"/>
</dbReference>
<proteinExistence type="inferred from homology"/>
<name>A0A0H3FIN5_RAHSY</name>
<dbReference type="EMBL" id="CP002505">
    <property type="protein sequence ID" value="ADW74794.1"/>
    <property type="molecule type" value="Genomic_DNA"/>
</dbReference>
<feature type="domain" description="Methionyl/Leucyl tRNA synthetase" evidence="13">
    <location>
        <begin position="39"/>
        <end position="182"/>
    </location>
</feature>
<evidence type="ECO:0000313" key="15">
    <source>
        <dbReference type="EMBL" id="ADW74794.1"/>
    </source>
</evidence>
<dbReference type="PANTHER" id="PTHR43740:SF2">
    <property type="entry name" value="LEUCINE--TRNA LIGASE, MITOCHONDRIAL"/>
    <property type="match status" value="1"/>
</dbReference>
<dbReference type="AlphaFoldDB" id="A0A0H3FIN5"/>
<dbReference type="InterPro" id="IPR009080">
    <property type="entry name" value="tRNAsynth_Ia_anticodon-bd"/>
</dbReference>
<evidence type="ECO:0000256" key="5">
    <source>
        <dbReference type="ARBA" id="ARBA00022840"/>
    </source>
</evidence>
<keyword evidence="6 9" id="KW-0648">Protein biosynthesis</keyword>
<evidence type="ECO:0000256" key="4">
    <source>
        <dbReference type="ARBA" id="ARBA00022741"/>
    </source>
</evidence>
<feature type="domain" description="Aminoacyl-tRNA synthetase class Ia" evidence="11">
    <location>
        <begin position="451"/>
        <end position="606"/>
    </location>
</feature>
<dbReference type="GO" id="GO:0005829">
    <property type="term" value="C:cytosol"/>
    <property type="evidence" value="ECO:0007669"/>
    <property type="project" value="TreeGrafter"/>
</dbReference>
<reference evidence="16" key="1">
    <citation type="submission" date="2011-01" db="EMBL/GenBank/DDBJ databases">
        <title>Complete sequence of chromosome of Rahnella sp. Y9602.</title>
        <authorList>
            <consortium name="US DOE Joint Genome Institute"/>
            <person name="Lucas S."/>
            <person name="Copeland A."/>
            <person name="Lapidus A."/>
            <person name="Cheng J.-F."/>
            <person name="Goodwin L."/>
            <person name="Pitluck S."/>
            <person name="Lu M."/>
            <person name="Detter J.C."/>
            <person name="Han C."/>
            <person name="Tapia R."/>
            <person name="Land M."/>
            <person name="Hauser L."/>
            <person name="Kyrpides N."/>
            <person name="Ivanova N."/>
            <person name="Ovchinnikova G."/>
            <person name="Pagani I."/>
            <person name="Sobecky P.A."/>
            <person name="Martinez R.J."/>
            <person name="Woyke T."/>
        </authorList>
    </citation>
    <scope>NUCLEOTIDE SEQUENCE [LARGE SCALE GENOMIC DNA]</scope>
    <source>
        <strain evidence="16">Y9602</strain>
    </source>
</reference>
<dbReference type="InterPro" id="IPR002302">
    <property type="entry name" value="Leu-tRNA-ligase"/>
</dbReference>
<evidence type="ECO:0000313" key="16">
    <source>
        <dbReference type="Proteomes" id="UP000007257"/>
    </source>
</evidence>
<evidence type="ECO:0000259" key="14">
    <source>
        <dbReference type="Pfam" id="PF13603"/>
    </source>
</evidence>
<organism evidence="15 16">
    <name type="scientific">Rahnella sp. (strain Y9602)</name>
    <dbReference type="NCBI Taxonomy" id="2703885"/>
    <lineage>
        <taxon>Bacteria</taxon>
        <taxon>Pseudomonadati</taxon>
        <taxon>Pseudomonadota</taxon>
        <taxon>Gammaproteobacteria</taxon>
        <taxon>Enterobacterales</taxon>
        <taxon>Yersiniaceae</taxon>
        <taxon>Rahnella</taxon>
    </lineage>
</organism>
<dbReference type="Gene3D" id="2.20.28.290">
    <property type="match status" value="1"/>
</dbReference>
<dbReference type="SUPFAM" id="SSF52374">
    <property type="entry name" value="Nucleotidylyl transferase"/>
    <property type="match status" value="1"/>
</dbReference>
<keyword evidence="3 9" id="KW-0436">Ligase</keyword>
<dbReference type="FunFam" id="2.20.28.290:FF:000001">
    <property type="entry name" value="Leucine--tRNA ligase"/>
    <property type="match status" value="1"/>
</dbReference>
<dbReference type="Gene3D" id="3.40.50.620">
    <property type="entry name" value="HUPs"/>
    <property type="match status" value="2"/>
</dbReference>
<dbReference type="Pfam" id="PF00133">
    <property type="entry name" value="tRNA-synt_1"/>
    <property type="match status" value="2"/>
</dbReference>
<dbReference type="OrthoDB" id="9810365at2"/>
<evidence type="ECO:0000256" key="3">
    <source>
        <dbReference type="ARBA" id="ARBA00022598"/>
    </source>
</evidence>
<dbReference type="Pfam" id="PF09334">
    <property type="entry name" value="tRNA-synt_1g"/>
    <property type="match status" value="1"/>
</dbReference>
<dbReference type="Proteomes" id="UP000007257">
    <property type="component" value="Chromosome"/>
</dbReference>
<feature type="domain" description="Leucyl-tRNA synthetase editing" evidence="14">
    <location>
        <begin position="221"/>
        <end position="367"/>
    </location>
</feature>
<evidence type="ECO:0000256" key="9">
    <source>
        <dbReference type="HAMAP-Rule" id="MF_00049"/>
    </source>
</evidence>
<dbReference type="PRINTS" id="PR00985">
    <property type="entry name" value="TRNASYNTHLEU"/>
</dbReference>
<comment type="subcellular location">
    <subcellularLocation>
        <location evidence="9">Cytoplasm</location>
    </subcellularLocation>
</comment>
<dbReference type="eggNOG" id="COG0495">
    <property type="taxonomic scope" value="Bacteria"/>
</dbReference>
<dbReference type="PANTHER" id="PTHR43740">
    <property type="entry name" value="LEUCYL-TRNA SYNTHETASE"/>
    <property type="match status" value="1"/>
</dbReference>
<evidence type="ECO:0000256" key="6">
    <source>
        <dbReference type="ARBA" id="ARBA00022917"/>
    </source>
</evidence>
<keyword evidence="7 9" id="KW-0030">Aminoacyl-tRNA synthetase</keyword>
<dbReference type="GO" id="GO:0006429">
    <property type="term" value="P:leucyl-tRNA aminoacylation"/>
    <property type="evidence" value="ECO:0007669"/>
    <property type="project" value="UniProtKB-UniRule"/>
</dbReference>
<dbReference type="PROSITE" id="PS00178">
    <property type="entry name" value="AA_TRNA_LIGASE_I"/>
    <property type="match status" value="1"/>
</dbReference>
<dbReference type="Pfam" id="PF08264">
    <property type="entry name" value="Anticodon_1"/>
    <property type="match status" value="1"/>
</dbReference>
<evidence type="ECO:0000256" key="7">
    <source>
        <dbReference type="ARBA" id="ARBA00023146"/>
    </source>
</evidence>
<dbReference type="KEGG" id="rah:Rahaq_3200"/>
<dbReference type="HAMAP" id="MF_00049_B">
    <property type="entry name" value="Leu_tRNA_synth_B"/>
    <property type="match status" value="1"/>
</dbReference>
<dbReference type="InterPro" id="IPR025709">
    <property type="entry name" value="Leu_tRNA-synth_edit"/>
</dbReference>
<dbReference type="FunFam" id="3.40.50.620:FF:000003">
    <property type="entry name" value="Leucine--tRNA ligase"/>
    <property type="match status" value="1"/>
</dbReference>
<dbReference type="InterPro" id="IPR009008">
    <property type="entry name" value="Val/Leu/Ile-tRNA-synth_edit"/>
</dbReference>
<reference evidence="15 16" key="2">
    <citation type="journal article" date="2012" name="J. Bacteriol.">
        <title>Complete Genome Sequence of Rahnella sp. Strain Y9602, a Gammaproteobacterium Isolate from Metal- and Radionuclide-Contaminated Soil.</title>
        <authorList>
            <person name="Martinez R.J."/>
            <person name="Bruce D."/>
            <person name="Detter C."/>
            <person name="Goodwin L.A."/>
            <person name="Han J."/>
            <person name="Han C.S."/>
            <person name="Held B."/>
            <person name="Land M.L."/>
            <person name="Mikhailova N."/>
            <person name="Nolan M."/>
            <person name="Pennacchio L."/>
            <person name="Pitluck S."/>
            <person name="Tapia R."/>
            <person name="Woyke T."/>
            <person name="Sobecky P.A."/>
        </authorList>
    </citation>
    <scope>NUCLEOTIDE SEQUENCE [LARGE SCALE GENOMIC DNA]</scope>
    <source>
        <strain evidence="15 16">Y9602</strain>
    </source>
</reference>
<evidence type="ECO:0000256" key="2">
    <source>
        <dbReference type="ARBA" id="ARBA00022490"/>
    </source>
</evidence>
<dbReference type="FunFam" id="1.10.730.10:FF:000002">
    <property type="entry name" value="Leucine--tRNA ligase"/>
    <property type="match status" value="2"/>
</dbReference>
<comment type="catalytic activity">
    <reaction evidence="8 9">
        <text>tRNA(Leu) + L-leucine + ATP = L-leucyl-tRNA(Leu) + AMP + diphosphate</text>
        <dbReference type="Rhea" id="RHEA:11688"/>
        <dbReference type="Rhea" id="RHEA-COMP:9613"/>
        <dbReference type="Rhea" id="RHEA-COMP:9622"/>
        <dbReference type="ChEBI" id="CHEBI:30616"/>
        <dbReference type="ChEBI" id="CHEBI:33019"/>
        <dbReference type="ChEBI" id="CHEBI:57427"/>
        <dbReference type="ChEBI" id="CHEBI:78442"/>
        <dbReference type="ChEBI" id="CHEBI:78494"/>
        <dbReference type="ChEBI" id="CHEBI:456215"/>
        <dbReference type="EC" id="6.1.1.4"/>
    </reaction>
</comment>
<gene>
    <name evidence="9" type="primary">leuS</name>
    <name evidence="15" type="ordered locus">Rahaq_3200</name>
</gene>
<feature type="domain" description="Aminoacyl-tRNA synthetase class Ia" evidence="11">
    <location>
        <begin position="652"/>
        <end position="687"/>
    </location>
</feature>
<dbReference type="FunFam" id="3.10.20.590:FF:000001">
    <property type="entry name" value="Leucine--tRNA ligase"/>
    <property type="match status" value="1"/>
</dbReference>
<dbReference type="SUPFAM" id="SSF50677">
    <property type="entry name" value="ValRS/IleRS/LeuRS editing domain"/>
    <property type="match status" value="1"/>
</dbReference>
<dbReference type="InterPro" id="IPR013155">
    <property type="entry name" value="M/V/L/I-tRNA-synth_anticd-bd"/>
</dbReference>
<dbReference type="EC" id="6.1.1.4" evidence="9"/>
<dbReference type="HOGENOM" id="CLU_004427_0_0_6"/>
<evidence type="ECO:0000259" key="12">
    <source>
        <dbReference type="Pfam" id="PF08264"/>
    </source>
</evidence>
<dbReference type="NCBIfam" id="TIGR00396">
    <property type="entry name" value="leuS_bact"/>
    <property type="match status" value="1"/>
</dbReference>
<dbReference type="Gene3D" id="1.10.730.10">
    <property type="entry name" value="Isoleucyl-tRNA Synthetase, Domain 1"/>
    <property type="match status" value="2"/>
</dbReference>
<dbReference type="InterPro" id="IPR014729">
    <property type="entry name" value="Rossmann-like_a/b/a_fold"/>
</dbReference>
<dbReference type="FunFam" id="3.40.50.620:FF:000124">
    <property type="entry name" value="Leucine--tRNA ligase"/>
    <property type="match status" value="1"/>
</dbReference>
<feature type="binding site" evidence="9">
    <location>
        <position position="656"/>
    </location>
    <ligand>
        <name>ATP</name>
        <dbReference type="ChEBI" id="CHEBI:30616"/>
    </ligand>
</feature>
<accession>A0A0H3FIN5</accession>
<evidence type="ECO:0000256" key="8">
    <source>
        <dbReference type="ARBA" id="ARBA00047469"/>
    </source>
</evidence>
<dbReference type="InterPro" id="IPR001412">
    <property type="entry name" value="aa-tRNA-synth_I_CS"/>
</dbReference>
<comment type="similarity">
    <text evidence="1 9 10">Belongs to the class-I aminoacyl-tRNA synthetase family.</text>
</comment>
<sequence>MQEQYRPEDIESHVQLHWQEKQTFKVTEQPGKEKYYCLSMLPYPSGRLHMGHVRNYTIGDVISRYQRMLGKNVLQPIGWDAFGLPAEGAAVKNNTAPAPWTYENIEYMKNQLKLLGFGYDWDREIATCKPDYYRWEQWFFTKLYEKGLVYKKTSAVNWCPHDLTVLANEQVIDGCCWRCDTKVERKEIPQWFIKITDYADQLLNDLDTLESWPEQVKTMQRNWIGRSEGVEITFDVADSDEKVTVYTTRPDTFMGATYVAVAAGHPLAQLGAQNNPALNDFIDECRNTKVAEAEMATMEKKGMATGLFAIHPLSGEKLPVWVANFVLMEYGTGAVMAVPAHDQRDWEFATKYNLPIKRVIKSLVEEAYEEAIFKGTTSHVDPIPLAVSDPSELMSLENDLYNERSEPYLEKDGISYNSGKYDGLRYQEAWNAIADDLVIKGVGQRKVNYRLRDWGVSRQRYWGAPIPMITLEDGTVIPAPEDQLPVVLPEDVVMDGITSPIKADPEWAKTTVNGMPGLRETDTFDTFMESSWYYARYTCPQYDEGMLDPAAANYWLPVDQYVGGIEHAIMHLMYFRFFHKLMRDAGLVESDEPAKRLLCQGMVLADAFYYTGNSGERIWVSPADAIVERDEKGRITKATDPQGHELVYAGMSKMSKSKNNGIDPQVMVDKYGADTVRLFMMFASPAEMTLEWQESGVEGANRFLKRVWKLAFEHTEKGPVAALDVASLNEAQKDLRRDLHKTIAKVTDDIGRRQTFNTAIAAIMELMNKLGRAPQDSEQDRALLQESLLAVVRMLYPFTPHVCFSLWQSLQGEGDVDTAPWPQADEQAMVEDSKLVVVQVNGKVRAKITVAADATEQQVRDRAAEEHLVAKYLDGVTVRKVIYVPGKLLNLVVG</sequence>
<dbReference type="GO" id="GO:0002161">
    <property type="term" value="F:aminoacyl-tRNA deacylase activity"/>
    <property type="evidence" value="ECO:0007669"/>
    <property type="project" value="InterPro"/>
</dbReference>
<evidence type="ECO:0000259" key="11">
    <source>
        <dbReference type="Pfam" id="PF00133"/>
    </source>
</evidence>
<dbReference type="SUPFAM" id="SSF47323">
    <property type="entry name" value="Anticodon-binding domain of a subclass of class I aminoacyl-tRNA synthetases"/>
    <property type="match status" value="1"/>
</dbReference>